<dbReference type="InterPro" id="IPR044974">
    <property type="entry name" value="Disease_R_plants"/>
</dbReference>
<dbReference type="InterPro" id="IPR058922">
    <property type="entry name" value="WHD_DRP"/>
</dbReference>
<organism evidence="8 9">
    <name type="scientific">Theobroma cacao</name>
    <name type="common">Cacao</name>
    <name type="synonym">Cocoa</name>
    <dbReference type="NCBI Taxonomy" id="3641"/>
    <lineage>
        <taxon>Eukaryota</taxon>
        <taxon>Viridiplantae</taxon>
        <taxon>Streptophyta</taxon>
        <taxon>Embryophyta</taxon>
        <taxon>Tracheophyta</taxon>
        <taxon>Spermatophyta</taxon>
        <taxon>Magnoliopsida</taxon>
        <taxon>eudicotyledons</taxon>
        <taxon>Gunneridae</taxon>
        <taxon>Pentapetalae</taxon>
        <taxon>rosids</taxon>
        <taxon>malvids</taxon>
        <taxon>Malvales</taxon>
        <taxon>Malvaceae</taxon>
        <taxon>Byttnerioideae</taxon>
        <taxon>Theobroma</taxon>
    </lineage>
</organism>
<evidence type="ECO:0000259" key="4">
    <source>
        <dbReference type="Pfam" id="PF00931"/>
    </source>
</evidence>
<dbReference type="KEGG" id="tcc:18601727"/>
<evidence type="ECO:0000256" key="3">
    <source>
        <dbReference type="ARBA" id="ARBA00022821"/>
    </source>
</evidence>
<dbReference type="Pfam" id="PF23598">
    <property type="entry name" value="LRR_14"/>
    <property type="match status" value="1"/>
</dbReference>
<dbReference type="AlphaFoldDB" id="A0A061EH87"/>
<evidence type="ECO:0000256" key="2">
    <source>
        <dbReference type="ARBA" id="ARBA00022741"/>
    </source>
</evidence>
<dbReference type="eggNOG" id="KOG4658">
    <property type="taxonomic scope" value="Eukaryota"/>
</dbReference>
<sequence length="931" mass="107166">MAESVVSFLVERLGDLLIQEASLLWGVEDQVRQMHIELKRMQCFLKDADKRQDEDESVRNWVSEIRDAAYDVEDVIDTFIVKFASKKGGRIRNVVIQGKELHNLASEIERIKSRISDLTRSLRTYGIIARKGEGSSFASERQRQLRWSYSHLVEEHIVGFEENIEVLIKKLVPEKERCRVVSICGMGGLGKTTLAKTLYHHADIRRHFEAFAWAYVSQQCRRRDVWEGILLKLITPSKEEKEEILRMRDDELAKKLYKVQLEKRCLIVIDDIWTTEAWETLQPAFPKETTVGSKVLLTTRNKEVALGADLSGFLHEPQCLNEEKSWELFQRKAFPWKHESGFTVSKDMENLGREMVGSCAGLPLAIIVLGGLLATKETVNEWDMVHRNIKSHLARSKGRGEQARLSEVLALSYHELPYQLKPCFLYLSQFPEDFDIPTKKLVQQWVAEGIVSLQDEKEVDGTMEEVAKSYLRDLINRSMVQLGVRGSTGTIKTCRLHDLMRDLCLSKAKQENFFHIIDHVDGNKTNGDLQSSGYSKTTSGSRIRRWAIHLSQDVQEPVLPEYQKNPNLRSLFFFRPKKHRLHDGRLLKSVFDKFKLLKVLDLEGIKGLDEKLPEDIGALIQLRFLSLKKTRIRELPPSLVNLVGLQTLNLQTIDKVSWESTVQVPNMIWKMDQLRHLYLPKWCGNVTDKLTLANLSNLQTLVNFPANKCDVKDLLRLTNLQKLVLNDPRHFETFVEIFEPPNNTLQCLMSLSLKTDLLSFPNKVVNLRRLLSGCPRLSKLHVEGRIDKLPKNNQFPSSLTKLTLWGSRLGEDPMEALGKLPYLKYFGGWEVFIGKKMICSKDTFPQLKTLLLRGLPNFEEWTIEEGAMPTLSHLGISDCYKLKMVPDGLRFITTLRELEIRWMSRAFKSSLEEDGEAFYKVQHVPSIVFLN</sequence>
<feature type="domain" description="Disease resistance R13L4/SHOC-2-like LRR" evidence="7">
    <location>
        <begin position="568"/>
        <end position="902"/>
    </location>
</feature>
<dbReference type="PRINTS" id="PR00364">
    <property type="entry name" value="DISEASERSIST"/>
</dbReference>
<dbReference type="InterPro" id="IPR038005">
    <property type="entry name" value="RX-like_CC"/>
</dbReference>
<evidence type="ECO:0000313" key="9">
    <source>
        <dbReference type="Proteomes" id="UP000026915"/>
    </source>
</evidence>
<proteinExistence type="predicted"/>
<evidence type="ECO:0000313" key="8">
    <source>
        <dbReference type="EMBL" id="EOY03762.1"/>
    </source>
</evidence>
<dbReference type="InterPro" id="IPR027417">
    <property type="entry name" value="P-loop_NTPase"/>
</dbReference>
<dbReference type="Gene3D" id="1.10.10.10">
    <property type="entry name" value="Winged helix-like DNA-binding domain superfamily/Winged helix DNA-binding domain"/>
    <property type="match status" value="1"/>
</dbReference>
<dbReference type="Gramene" id="EOY03763">
    <property type="protein sequence ID" value="EOY03763"/>
    <property type="gene ID" value="TCM_018937"/>
</dbReference>
<dbReference type="Gene3D" id="3.80.10.10">
    <property type="entry name" value="Ribonuclease Inhibitor"/>
    <property type="match status" value="2"/>
</dbReference>
<protein>
    <submittedName>
        <fullName evidence="8">CC-NBS-LRR class disease resistance protein, putative isoform 1</fullName>
    </submittedName>
</protein>
<dbReference type="EMBL" id="CM001882">
    <property type="protein sequence ID" value="EOY03763.1"/>
    <property type="molecule type" value="Genomic_DNA"/>
</dbReference>
<dbReference type="SUPFAM" id="SSF52058">
    <property type="entry name" value="L domain-like"/>
    <property type="match status" value="1"/>
</dbReference>
<keyword evidence="1" id="KW-0677">Repeat</keyword>
<dbReference type="OMA" id="ICLAPEN"/>
<dbReference type="CDD" id="cd14798">
    <property type="entry name" value="RX-CC_like"/>
    <property type="match status" value="1"/>
</dbReference>
<dbReference type="GO" id="GO:0006952">
    <property type="term" value="P:defense response"/>
    <property type="evidence" value="ECO:0007669"/>
    <property type="project" value="UniProtKB-KW"/>
</dbReference>
<dbReference type="Pfam" id="PF00931">
    <property type="entry name" value="NB-ARC"/>
    <property type="match status" value="1"/>
</dbReference>
<dbReference type="Gramene" id="Tc04v2_t008540.2">
    <property type="protein sequence ID" value="Tc04v2_p008540.2"/>
    <property type="gene ID" value="Tc04v2_g008540"/>
</dbReference>
<dbReference type="EMBL" id="CM001882">
    <property type="protein sequence ID" value="EOY03761.1"/>
    <property type="molecule type" value="Genomic_DNA"/>
</dbReference>
<dbReference type="InterPro" id="IPR036388">
    <property type="entry name" value="WH-like_DNA-bd_sf"/>
</dbReference>
<dbReference type="Pfam" id="PF23559">
    <property type="entry name" value="WHD_DRP"/>
    <property type="match status" value="1"/>
</dbReference>
<keyword evidence="3" id="KW-0611">Plant defense</keyword>
<dbReference type="PANTHER" id="PTHR23155:SF1185">
    <property type="entry name" value="DISEASE RESISTANCE RPP8-LIKE PROTEIN 3-RELATED"/>
    <property type="match status" value="1"/>
</dbReference>
<feature type="domain" description="NB-ARC" evidence="4">
    <location>
        <begin position="161"/>
        <end position="336"/>
    </location>
</feature>
<accession>A0A061EH87</accession>
<dbReference type="InterPro" id="IPR055414">
    <property type="entry name" value="LRR_R13L4/SHOC2-like"/>
</dbReference>
<dbReference type="InterPro" id="IPR042197">
    <property type="entry name" value="Apaf_helical"/>
</dbReference>
<keyword evidence="2" id="KW-0547">Nucleotide-binding</keyword>
<dbReference type="InterPro" id="IPR041118">
    <property type="entry name" value="Rx_N"/>
</dbReference>
<dbReference type="Gene3D" id="1.10.8.430">
    <property type="entry name" value="Helical domain of apoptotic protease-activating factors"/>
    <property type="match status" value="1"/>
</dbReference>
<dbReference type="FunFam" id="3.40.50.300:FF:001091">
    <property type="entry name" value="Probable disease resistance protein At1g61300"/>
    <property type="match status" value="1"/>
</dbReference>
<dbReference type="Pfam" id="PF18052">
    <property type="entry name" value="Rx_N"/>
    <property type="match status" value="1"/>
</dbReference>
<evidence type="ECO:0000259" key="6">
    <source>
        <dbReference type="Pfam" id="PF23559"/>
    </source>
</evidence>
<feature type="domain" description="Disease resistance protein winged helix" evidence="6">
    <location>
        <begin position="430"/>
        <end position="504"/>
    </location>
</feature>
<dbReference type="SUPFAM" id="SSF52540">
    <property type="entry name" value="P-loop containing nucleoside triphosphate hydrolases"/>
    <property type="match status" value="1"/>
</dbReference>
<dbReference type="InterPro" id="IPR002182">
    <property type="entry name" value="NB-ARC"/>
</dbReference>
<keyword evidence="9" id="KW-1185">Reference proteome</keyword>
<dbReference type="Gramene" id="EOY03762">
    <property type="protein sequence ID" value="EOY03762"/>
    <property type="gene ID" value="TCM_018937"/>
</dbReference>
<dbReference type="GO" id="GO:0051707">
    <property type="term" value="P:response to other organism"/>
    <property type="evidence" value="ECO:0007669"/>
    <property type="project" value="UniProtKB-ARBA"/>
</dbReference>
<dbReference type="PANTHER" id="PTHR23155">
    <property type="entry name" value="DISEASE RESISTANCE PROTEIN RP"/>
    <property type="match status" value="1"/>
</dbReference>
<gene>
    <name evidence="8" type="ORF">TCM_018937</name>
</gene>
<dbReference type="GO" id="GO:0043531">
    <property type="term" value="F:ADP binding"/>
    <property type="evidence" value="ECO:0007669"/>
    <property type="project" value="InterPro"/>
</dbReference>
<dbReference type="Gene3D" id="3.40.50.300">
    <property type="entry name" value="P-loop containing nucleotide triphosphate hydrolases"/>
    <property type="match status" value="1"/>
</dbReference>
<dbReference type="HOGENOM" id="CLU_000837_25_4_1"/>
<dbReference type="Proteomes" id="UP000026915">
    <property type="component" value="Chromosome 4"/>
</dbReference>
<evidence type="ECO:0000256" key="1">
    <source>
        <dbReference type="ARBA" id="ARBA00022737"/>
    </source>
</evidence>
<dbReference type="FunFam" id="1.10.8.430:FF:000003">
    <property type="entry name" value="Probable disease resistance protein At5g66910"/>
    <property type="match status" value="1"/>
</dbReference>
<evidence type="ECO:0000259" key="7">
    <source>
        <dbReference type="Pfam" id="PF23598"/>
    </source>
</evidence>
<name>A0A061EH87_THECC</name>
<dbReference type="FunFam" id="1.10.10.10:FF:000322">
    <property type="entry name" value="Probable disease resistance protein At1g63360"/>
    <property type="match status" value="1"/>
</dbReference>
<reference evidence="8 9" key="1">
    <citation type="journal article" date="2013" name="Genome Biol.">
        <title>The genome sequence of the most widely cultivated cacao type and its use to identify candidate genes regulating pod color.</title>
        <authorList>
            <person name="Motamayor J.C."/>
            <person name="Mockaitis K."/>
            <person name="Schmutz J."/>
            <person name="Haiminen N."/>
            <person name="Iii D.L."/>
            <person name="Cornejo O."/>
            <person name="Findley S.D."/>
            <person name="Zheng P."/>
            <person name="Utro F."/>
            <person name="Royaert S."/>
            <person name="Saski C."/>
            <person name="Jenkins J."/>
            <person name="Podicheti R."/>
            <person name="Zhao M."/>
            <person name="Scheffler B.E."/>
            <person name="Stack J.C."/>
            <person name="Feltus F.A."/>
            <person name="Mustiga G.M."/>
            <person name="Amores F."/>
            <person name="Phillips W."/>
            <person name="Marelli J.P."/>
            <person name="May G.D."/>
            <person name="Shapiro H."/>
            <person name="Ma J."/>
            <person name="Bustamante C.D."/>
            <person name="Schnell R.J."/>
            <person name="Main D."/>
            <person name="Gilbert D."/>
            <person name="Parida L."/>
            <person name="Kuhn D.N."/>
        </authorList>
    </citation>
    <scope>NUCLEOTIDE SEQUENCE [LARGE SCALE GENOMIC DNA]</scope>
    <source>
        <strain evidence="9">cv. Matina 1-6</strain>
    </source>
</reference>
<dbReference type="OrthoDB" id="646178at2759"/>
<dbReference type="EMBL" id="CM001882">
    <property type="protein sequence ID" value="EOY03762.1"/>
    <property type="molecule type" value="Genomic_DNA"/>
</dbReference>
<evidence type="ECO:0000259" key="5">
    <source>
        <dbReference type="Pfam" id="PF18052"/>
    </source>
</evidence>
<feature type="domain" description="Disease resistance N-terminal" evidence="5">
    <location>
        <begin position="5"/>
        <end position="87"/>
    </location>
</feature>
<dbReference type="Gramene" id="EOY03761">
    <property type="protein sequence ID" value="EOY03761"/>
    <property type="gene ID" value="TCM_018937"/>
</dbReference>
<dbReference type="InterPro" id="IPR032675">
    <property type="entry name" value="LRR_dom_sf"/>
</dbReference>
<dbReference type="Gramene" id="Tc04v2_t008540.1">
    <property type="protein sequence ID" value="Tc04v2_p008540.1"/>
    <property type="gene ID" value="Tc04v2_g008540"/>
</dbReference>
<dbReference type="Gene3D" id="1.20.5.4130">
    <property type="match status" value="1"/>
</dbReference>